<dbReference type="Gene3D" id="3.40.50.300">
    <property type="entry name" value="P-loop containing nucleotide triphosphate hydrolases"/>
    <property type="match status" value="3"/>
</dbReference>
<feature type="domain" description="DNA2/NAM7 helicase-like C-terminal" evidence="5">
    <location>
        <begin position="1328"/>
        <end position="1511"/>
    </location>
</feature>
<dbReference type="PANTHER" id="PTHR10887:SF530">
    <property type="entry name" value="SUPERFAMILY I DNA HELICASES"/>
    <property type="match status" value="1"/>
</dbReference>
<evidence type="ECO:0000313" key="8">
    <source>
        <dbReference type="Proteomes" id="UP000825388"/>
    </source>
</evidence>
<dbReference type="InterPro" id="IPR027417">
    <property type="entry name" value="P-loop_NTPase"/>
</dbReference>
<evidence type="ECO:0000256" key="2">
    <source>
        <dbReference type="SAM" id="MobiDB-lite"/>
    </source>
</evidence>
<feature type="coiled-coil region" evidence="1">
    <location>
        <begin position="559"/>
        <end position="586"/>
    </location>
</feature>
<sequence>MDKSFEEGTVDAPESGSVLRERGSLTDKVNRARLELLDLSTRNRLLNVPRSGHAKTVEVVNELAQAMYRTLVIDGKRFTFVAGRADPKTAADDGVGEEGDQSVSASAVQVKGVDAEADLTLVEDELDDFELLAQPNLELDEQGRRVSHWDAQLMTRLTPTGLQKRLLDLYVDARTLQEEQGINVLYLGIGYLKWRAPTTPKIDRYAPLVLVPVALERSNAGEKFHLRWQGDEIVTNLSLQLFLQRQFEINLPEIDEFESLDIDDYLSKVAALIDGKPDWAVVPDDAVLGLFSFAKFMMYRDLDPVSWEQSGGLEALPALRGVVSDGFPGAAISINDEDIDATVSPEHMRHVVDSDSSQSLVVHDVLKGRSIVVQGPPGTGKSQTIANIIAGAIAEKKRVLFVAEKLAALEVVKRRLDQVRLGTACLELHSNKANKRALLEELRLTWNLSPLADEDSGPIVRQLTERRDLLNAHALRLHQELLPSKLTPYEVFGNLVRLRREGHVTARIRLDSPLEWAWDRVGENQKLLQDLCDRVLTMGIPDQHAWAGVENEALLPNDRDRLIREIADLANKLEDWRQRVVELSGMLDLQFSDRLDAPQAGIDRAKILLTAPPLGSDALADASWEAPAGPENLIKDVRRAQELRQTCNEFADESALEQDWGQTRQDLSNVPGDFVLGKELSAMRDAHQKLSGMASDLSRLAQLVGEQRPLTFEVMAHVCALAERASSAPQIDRDALVARIWERGVDSVQNLVDWVQQVQTARRELSGVFRESAWSADLEDARLQIASRTGSFFRFVSGEWRAANRLVRAQLRNPKLPANQLLPELDKLLDAQAALRRVEEGNAQGEEAFGANWERDRSDTAFLRGVVAWMRGMRPLGLGAREQVAAIGDRGLAAELAARLVPGLAEVQALLSPIHESLLTSGQMLWSAVESSLPRVPLLRLLDDTAPFGQTILVCDSLNDAKALTVSLAIERIDALTSTQAALAALAQIDPQGEAAFGDLWLGLASDAAALQEACLWMTTHTDLRVLASRTADPQQKIEQATNQLEEAERLGIKLSELFTALRFAGNEEVASDPAEVSVNAALVQLKAWEADPEGLPQWVAYIAQANVAERRGLKNFVDALATGSLAPDEGRGTFDLAYYEAVLSAMVARDPELATFDGKKQTEIVESFCELDRSRIDLARRQVSRSHRERIPSKSGAAGPVAVILGEMAKKRSHLPIRQLMTSAAPAIQALKPVFMMSPLSVAQFLPPGAVEFDLLVIDEASQVQPIDALGAIARAKQLVIVGDERQLPPTRFFSRALGDSSTPVDESAAPADVESILGLCLARGLPDRMLQWHYRSRHQSLIAVSNSQFYENKLLIVPSPYTSEAGVGLRFHHLPDAVYDRGGTSTNAREAKAVAMAVIAHAQTTPHLTLGAAAFSTQQRRAIFDEVELLRRQHPETEGFFTAHAHEPFFVKSLENIQGDERDVIFISIGYGRDARGGVSMNFGPVSSEGGERRLNVLISRAKQRCEVFSSITDEDIDLSRGKGKGTAALKLFLHYARTGRLHIANEAVEERKKTFEQEVAKALIARGYDLHMHVGVAGFFVDIAIADPEKPGRYVIGIECDGDSYRRANGARDRDRLRDQALRDKGWQVHRVWSAEWFLRPAAELDALVRVIERSKLEPDPFEAEMVSRSRAVPVNIESVDHDDFVEVGLVSSDELPNTDPYVEANFAVPSQQQELHAVPAMRMAAFVRDVVHVEGPIHRSEVVVRIRSLWGLQRAGGRIQSAVDEGIRRAVEDDLVLQDGEFLLWPGRAVRVRDRSSVHSLSLRRPELLPPMEMDVAIMELVRENLGASLDEVALHVSRRLGFRTTSAQLRAALVGRAETLLARGALDLRSGLLVERPVQ</sequence>
<evidence type="ECO:0000259" key="3">
    <source>
        <dbReference type="Pfam" id="PF11784"/>
    </source>
</evidence>
<dbReference type="Pfam" id="PF13195">
    <property type="entry name" value="DUF4011"/>
    <property type="match status" value="1"/>
</dbReference>
<dbReference type="EMBL" id="LOKL01000151">
    <property type="protein sequence ID" value="MBZ3926122.1"/>
    <property type="molecule type" value="Genomic_DNA"/>
</dbReference>
<dbReference type="Pfam" id="PF18741">
    <property type="entry name" value="MTES_1575"/>
    <property type="match status" value="1"/>
</dbReference>
<dbReference type="SUPFAM" id="SSF52980">
    <property type="entry name" value="Restriction endonuclease-like"/>
    <property type="match status" value="1"/>
</dbReference>
<dbReference type="Proteomes" id="UP000825388">
    <property type="component" value="Unassembled WGS sequence"/>
</dbReference>
<dbReference type="InterPro" id="IPR041677">
    <property type="entry name" value="DNA2/NAM7_AAA_11"/>
</dbReference>
<dbReference type="GO" id="GO:0004386">
    <property type="term" value="F:helicase activity"/>
    <property type="evidence" value="ECO:0007669"/>
    <property type="project" value="UniProtKB-KW"/>
</dbReference>
<dbReference type="Pfam" id="PF13086">
    <property type="entry name" value="AAA_11"/>
    <property type="match status" value="1"/>
</dbReference>
<dbReference type="InterPro" id="IPR041679">
    <property type="entry name" value="DNA2/NAM7-like_C"/>
</dbReference>
<keyword evidence="1" id="KW-0175">Coiled coil</keyword>
<dbReference type="InterPro" id="IPR011335">
    <property type="entry name" value="Restrct_endonuc-II-like"/>
</dbReference>
<keyword evidence="7" id="KW-0378">Hydrolase</keyword>
<feature type="region of interest" description="Disordered" evidence="2">
    <location>
        <begin position="1"/>
        <end position="24"/>
    </location>
</feature>
<comment type="caution">
    <text evidence="7">The sequence shown here is derived from an EMBL/GenBank/DDBJ whole genome shotgun (WGS) entry which is preliminary data.</text>
</comment>
<feature type="domain" description="DUF3320" evidence="3">
    <location>
        <begin position="1718"/>
        <end position="1765"/>
    </location>
</feature>
<gene>
    <name evidence="7" type="ORF">Xseb_18825</name>
</gene>
<dbReference type="InterPro" id="IPR045055">
    <property type="entry name" value="DNA2/NAM7-like"/>
</dbReference>
<dbReference type="FunFam" id="3.40.960.10:FF:000002">
    <property type="entry name" value="DNA helicase related protein"/>
    <property type="match status" value="1"/>
</dbReference>
<reference evidence="7" key="1">
    <citation type="submission" date="2015-12" db="EMBL/GenBank/DDBJ databases">
        <authorList>
            <person name="Bansal K."/>
            <person name="Midha S."/>
            <person name="Patil P.B."/>
        </authorList>
    </citation>
    <scope>NUCLEOTIDE SEQUENCE</scope>
    <source>
        <strain evidence="7">LMG867</strain>
    </source>
</reference>
<dbReference type="PANTHER" id="PTHR10887">
    <property type="entry name" value="DNA2/NAM7 HELICASE FAMILY"/>
    <property type="match status" value="1"/>
</dbReference>
<dbReference type="InterPro" id="IPR049468">
    <property type="entry name" value="Restrct_endonuc-II-like_dom"/>
</dbReference>
<dbReference type="Pfam" id="PF11784">
    <property type="entry name" value="DUF3320"/>
    <property type="match status" value="1"/>
</dbReference>
<organism evidence="7 8">
    <name type="scientific">Xanthomonas citri pv. sesbaniae</name>
    <dbReference type="NCBI Taxonomy" id="473425"/>
    <lineage>
        <taxon>Bacteria</taxon>
        <taxon>Pseudomonadati</taxon>
        <taxon>Pseudomonadota</taxon>
        <taxon>Gammaproteobacteria</taxon>
        <taxon>Lysobacterales</taxon>
        <taxon>Lysobacteraceae</taxon>
        <taxon>Xanthomonas</taxon>
    </lineage>
</organism>
<proteinExistence type="predicted"/>
<evidence type="ECO:0000313" key="7">
    <source>
        <dbReference type="EMBL" id="MBZ3926122.1"/>
    </source>
</evidence>
<evidence type="ECO:0000259" key="5">
    <source>
        <dbReference type="Pfam" id="PF13087"/>
    </source>
</evidence>
<keyword evidence="7" id="KW-0067">ATP-binding</keyword>
<evidence type="ECO:0000259" key="6">
    <source>
        <dbReference type="Pfam" id="PF18741"/>
    </source>
</evidence>
<keyword evidence="7" id="KW-0347">Helicase</keyword>
<dbReference type="FunFam" id="3.40.50.300:FF:002063">
    <property type="entry name" value="DNA helicase related protein"/>
    <property type="match status" value="1"/>
</dbReference>
<dbReference type="RefSeq" id="WP_223670446.1">
    <property type="nucleotide sequence ID" value="NZ_LOKL01000151.1"/>
</dbReference>
<feature type="domain" description="Restriction endonuclease type II-like" evidence="6">
    <location>
        <begin position="1558"/>
        <end position="1654"/>
    </location>
</feature>
<dbReference type="SUPFAM" id="SSF52540">
    <property type="entry name" value="P-loop containing nucleoside triphosphate hydrolases"/>
    <property type="match status" value="1"/>
</dbReference>
<accession>A0AAW4RNW6</accession>
<dbReference type="Pfam" id="PF13087">
    <property type="entry name" value="AAA_12"/>
    <property type="match status" value="1"/>
</dbReference>
<dbReference type="InterPro" id="IPR021754">
    <property type="entry name" value="DUF3320"/>
</dbReference>
<protein>
    <submittedName>
        <fullName evidence="7">DNA helicase</fullName>
    </submittedName>
</protein>
<dbReference type="Gene3D" id="3.40.960.10">
    <property type="entry name" value="VSR Endonuclease"/>
    <property type="match status" value="1"/>
</dbReference>
<dbReference type="InterPro" id="IPR025103">
    <property type="entry name" value="DUF4011"/>
</dbReference>
<name>A0AAW4RNW6_XANCI</name>
<feature type="domain" description="DNA2/NAM7 helicase helicase" evidence="4">
    <location>
        <begin position="1253"/>
        <end position="1292"/>
    </location>
</feature>
<evidence type="ECO:0000256" key="1">
    <source>
        <dbReference type="SAM" id="Coils"/>
    </source>
</evidence>
<evidence type="ECO:0000259" key="4">
    <source>
        <dbReference type="Pfam" id="PF13086"/>
    </source>
</evidence>
<keyword evidence="7" id="KW-0547">Nucleotide-binding</keyword>